<dbReference type="PANTHER" id="PTHR30483:SF37">
    <property type="entry name" value="ABC TRANSPORTER SUBSTRATE-BINDING PROTEIN"/>
    <property type="match status" value="1"/>
</dbReference>
<keyword evidence="6" id="KW-1185">Reference proteome</keyword>
<dbReference type="RefSeq" id="WP_012403751.1">
    <property type="nucleotide sequence ID" value="NC_010623.1"/>
</dbReference>
<sequence length="406" mass="43977" precursor="true">MTSRAAWTSRIAATLAVSLGVSLAAPGASAQQTIKIGEINSYKAQPAFLMPYKNGWNLALDQVNATGGVLGKKLEVVSRDDNANPGDTIRVAQELIAREQVQLLFGGYLSNTGLALTDFAKQKRIFFLAAEPLTDKIVWADGNKYTYRLRPSTYMQVAMLVPEAAKLKKKRWALVYPNYEYGQSAAATFKKLLKAAQPDVEFVTEQATPLGNLDAGATVQALADAKPDAIFNVLFSADLGKFVREGNTRGLFKDRSVVSLLTGEPDYLDTLGAEAPVGWIVTGYPWYSVETPANRKFVADYQAKYHDYPRLGSVVGYTALMSIANGIKKAGSTDPDKLAAAFKGLNVDTPFGPIMYRPQDNQSTMGAFVGVTALKDGKGVMTSYRYIDGASVQPSDAEVKKLRPAE</sequence>
<evidence type="ECO:0000256" key="2">
    <source>
        <dbReference type="ARBA" id="ARBA00022729"/>
    </source>
</evidence>
<evidence type="ECO:0000259" key="4">
    <source>
        <dbReference type="Pfam" id="PF13458"/>
    </source>
</evidence>
<accession>B2JQN8</accession>
<evidence type="ECO:0000313" key="6">
    <source>
        <dbReference type="Proteomes" id="UP000001192"/>
    </source>
</evidence>
<organism evidence="5 6">
    <name type="scientific">Paraburkholderia phymatum (strain DSM 17167 / CIP 108236 / LMG 21445 / STM815)</name>
    <name type="common">Burkholderia phymatum</name>
    <dbReference type="NCBI Taxonomy" id="391038"/>
    <lineage>
        <taxon>Bacteria</taxon>
        <taxon>Pseudomonadati</taxon>
        <taxon>Pseudomonadota</taxon>
        <taxon>Betaproteobacteria</taxon>
        <taxon>Burkholderiales</taxon>
        <taxon>Burkholderiaceae</taxon>
        <taxon>Paraburkholderia</taxon>
    </lineage>
</organism>
<evidence type="ECO:0000313" key="5">
    <source>
        <dbReference type="EMBL" id="ACC73579.1"/>
    </source>
</evidence>
<feature type="chain" id="PRO_5002779843" evidence="3">
    <location>
        <begin position="31"/>
        <end position="406"/>
    </location>
</feature>
<dbReference type="PANTHER" id="PTHR30483">
    <property type="entry name" value="LEUCINE-SPECIFIC-BINDING PROTEIN"/>
    <property type="match status" value="1"/>
</dbReference>
<feature type="domain" description="Leucine-binding protein" evidence="4">
    <location>
        <begin position="33"/>
        <end position="369"/>
    </location>
</feature>
<dbReference type="InterPro" id="IPR028081">
    <property type="entry name" value="Leu-bd"/>
</dbReference>
<dbReference type="STRING" id="391038.Bphy_4465"/>
<dbReference type="Gene3D" id="3.40.50.2300">
    <property type="match status" value="2"/>
</dbReference>
<dbReference type="eggNOG" id="COG0683">
    <property type="taxonomic scope" value="Bacteria"/>
</dbReference>
<dbReference type="OrthoDB" id="9783240at2"/>
<gene>
    <name evidence="5" type="ordered locus">Bphy_4465</name>
</gene>
<dbReference type="AlphaFoldDB" id="B2JQN8"/>
<evidence type="ECO:0000256" key="1">
    <source>
        <dbReference type="ARBA" id="ARBA00010062"/>
    </source>
</evidence>
<feature type="signal peptide" evidence="3">
    <location>
        <begin position="1"/>
        <end position="30"/>
    </location>
</feature>
<evidence type="ECO:0000256" key="3">
    <source>
        <dbReference type="SAM" id="SignalP"/>
    </source>
</evidence>
<keyword evidence="5" id="KW-0675">Receptor</keyword>
<dbReference type="InterPro" id="IPR051010">
    <property type="entry name" value="BCAA_transport"/>
</dbReference>
<name>B2JQN8_PARP8</name>
<dbReference type="EMBL" id="CP001044">
    <property type="protein sequence ID" value="ACC73579.1"/>
    <property type="molecule type" value="Genomic_DNA"/>
</dbReference>
<dbReference type="Pfam" id="PF13458">
    <property type="entry name" value="Peripla_BP_6"/>
    <property type="match status" value="1"/>
</dbReference>
<protein>
    <submittedName>
        <fullName evidence="5">Extracellular ligand-binding receptor</fullName>
    </submittedName>
</protein>
<dbReference type="InterPro" id="IPR028082">
    <property type="entry name" value="Peripla_BP_I"/>
</dbReference>
<dbReference type="HOGENOM" id="CLU_027128_1_4_4"/>
<comment type="similarity">
    <text evidence="1">Belongs to the leucine-binding protein family.</text>
</comment>
<dbReference type="SUPFAM" id="SSF53822">
    <property type="entry name" value="Periplasmic binding protein-like I"/>
    <property type="match status" value="1"/>
</dbReference>
<keyword evidence="2 3" id="KW-0732">Signal</keyword>
<proteinExistence type="inferred from homology"/>
<dbReference type="Proteomes" id="UP000001192">
    <property type="component" value="Chromosome 2"/>
</dbReference>
<reference evidence="6" key="1">
    <citation type="journal article" date="2014" name="Stand. Genomic Sci.">
        <title>Complete genome sequence of Burkholderia phymatum STM815(T), a broad host range and efficient nitrogen-fixing symbiont of Mimosa species.</title>
        <authorList>
            <person name="Moulin L."/>
            <person name="Klonowska A."/>
            <person name="Caroline B."/>
            <person name="Booth K."/>
            <person name="Vriezen J.A."/>
            <person name="Melkonian R."/>
            <person name="James E.K."/>
            <person name="Young J.P."/>
            <person name="Bena G."/>
            <person name="Hauser L."/>
            <person name="Land M."/>
            <person name="Kyrpides N."/>
            <person name="Bruce D."/>
            <person name="Chain P."/>
            <person name="Copeland A."/>
            <person name="Pitluck S."/>
            <person name="Woyke T."/>
            <person name="Lizotte-Waniewski M."/>
            <person name="Bristow J."/>
            <person name="Riley M."/>
        </authorList>
    </citation>
    <scope>NUCLEOTIDE SEQUENCE [LARGE SCALE GENOMIC DNA]</scope>
    <source>
        <strain evidence="6">DSM 17167 / CIP 108236 / LMG 21445 / STM815</strain>
    </source>
</reference>
<dbReference type="KEGG" id="bph:Bphy_4465"/>
<dbReference type="CDD" id="cd06330">
    <property type="entry name" value="PBP1_As_SBP-like"/>
    <property type="match status" value="1"/>
</dbReference>